<dbReference type="EMBL" id="KE652383">
    <property type="protein sequence ID" value="EQL01956.1"/>
    <property type="molecule type" value="Genomic_DNA"/>
</dbReference>
<organism evidence="3 4">
    <name type="scientific">Ophiocordyceps sinensis (strain Co18 / CGMCC 3.14243)</name>
    <name type="common">Yarsagumba caterpillar fungus</name>
    <name type="synonym">Hirsutella sinensis</name>
    <dbReference type="NCBI Taxonomy" id="911162"/>
    <lineage>
        <taxon>Eukaryota</taxon>
        <taxon>Fungi</taxon>
        <taxon>Dikarya</taxon>
        <taxon>Ascomycota</taxon>
        <taxon>Pezizomycotina</taxon>
        <taxon>Sordariomycetes</taxon>
        <taxon>Hypocreomycetidae</taxon>
        <taxon>Hypocreales</taxon>
        <taxon>Ophiocordycipitaceae</taxon>
        <taxon>Ophiocordyceps</taxon>
    </lineage>
</organism>
<dbReference type="InterPro" id="IPR052981">
    <property type="entry name" value="Ingression_C2_domain"/>
</dbReference>
<dbReference type="SUPFAM" id="SSF49562">
    <property type="entry name" value="C2 domain (Calcium/lipid-binding domain, CaLB)"/>
    <property type="match status" value="1"/>
</dbReference>
<dbReference type="InterPro" id="IPR037791">
    <property type="entry name" value="C2_fungal_Inn1"/>
</dbReference>
<accession>T5AHR6</accession>
<feature type="region of interest" description="Disordered" evidence="1">
    <location>
        <begin position="157"/>
        <end position="192"/>
    </location>
</feature>
<feature type="compositionally biased region" description="Polar residues" evidence="1">
    <location>
        <begin position="381"/>
        <end position="390"/>
    </location>
</feature>
<gene>
    <name evidence="3" type="ORF">OCS_02330</name>
</gene>
<evidence type="ECO:0000256" key="1">
    <source>
        <dbReference type="SAM" id="MobiDB-lite"/>
    </source>
</evidence>
<reference evidence="3 4" key="1">
    <citation type="journal article" date="2013" name="Chin. Sci. Bull.">
        <title>Genome survey uncovers the secrets of sex and lifestyle in caterpillar fungus.</title>
        <authorList>
            <person name="Hu X."/>
            <person name="Zhang Y."/>
            <person name="Xiao G."/>
            <person name="Zheng P."/>
            <person name="Xia Y."/>
            <person name="Zhang X."/>
            <person name="St Leger R.J."/>
            <person name="Liu X."/>
            <person name="Wang C."/>
        </authorList>
    </citation>
    <scope>NUCLEOTIDE SEQUENCE [LARGE SCALE GENOMIC DNA]</scope>
    <source>
        <strain evidence="4">Co18 / CGMCC 3.14243</strain>
        <tissue evidence="3">Fruit-body</tissue>
    </source>
</reference>
<dbReference type="OrthoDB" id="270970at2759"/>
<dbReference type="PANTHER" id="PTHR47052:SF3">
    <property type="entry name" value="INGRESSION PROTEIN 1"/>
    <property type="match status" value="1"/>
</dbReference>
<feature type="region of interest" description="Disordered" evidence="1">
    <location>
        <begin position="227"/>
        <end position="792"/>
    </location>
</feature>
<feature type="compositionally biased region" description="Low complexity" evidence="1">
    <location>
        <begin position="737"/>
        <end position="748"/>
    </location>
</feature>
<dbReference type="Proteomes" id="UP000019374">
    <property type="component" value="Unassembled WGS sequence"/>
</dbReference>
<dbReference type="InterPro" id="IPR000008">
    <property type="entry name" value="C2_dom"/>
</dbReference>
<evidence type="ECO:0000313" key="3">
    <source>
        <dbReference type="EMBL" id="EQL01956.1"/>
    </source>
</evidence>
<dbReference type="Pfam" id="PF00168">
    <property type="entry name" value="C2"/>
    <property type="match status" value="1"/>
</dbReference>
<dbReference type="SMART" id="SM00239">
    <property type="entry name" value="C2"/>
    <property type="match status" value="1"/>
</dbReference>
<dbReference type="AlphaFoldDB" id="T5AHR6"/>
<dbReference type="CDD" id="cd08681">
    <property type="entry name" value="C2_fungal_Inn1p-like"/>
    <property type="match status" value="1"/>
</dbReference>
<feature type="compositionally biased region" description="Basic and acidic residues" evidence="1">
    <location>
        <begin position="440"/>
        <end position="457"/>
    </location>
</feature>
<feature type="compositionally biased region" description="Polar residues" evidence="1">
    <location>
        <begin position="403"/>
        <end position="415"/>
    </location>
</feature>
<sequence>MATKTMPFALKGGHTAGIFADMSVDGPPIGTLVTVVDRAKNLPNRKTIGKQDPYCAARLGKEAKKTATDVRGGQTPKWDQELRFPVHDSPDYYQLKISVFTDDKKTDLIGDAWIDLKPIIVSGGGQNDMWQTLTCKGKYAGEIRLEITYYDSRPKPDKPAVKRRILTASDQDLGSARQRAATKRRPLPSDPVTGEGRLLVAALCLAEPRSCWLVGLWSPLQAVEYNTPAPRQNPDQYSPSPQSGYSTSRVDGPRSATRPRETYDTPSRHYEERGYGQGVAGSPYEQPVLRGQHSPLPEPPSGMPSEGDLVQSEPFEDNCPPPPPAHRSMPNADGQEVVRRSVYDCPVAPLTPMRHGVLKSEAHRHSAPTYPGRFRPYDPNSLDSSPSGPHNGSPLPQRYHSYDSASDSQHRSMQPTVEDAPESPPVALEGSYRHGGPRSTSHDELIFESAHRSDMDLMRSPAVSSRHAGQSPGHSRSGLPTASSLVHVRDQSNGTAYQSLGRHSHRPSPRPEFEASQARGSPGHLPEVPASLSPGMDPGLSQEILEQIYEERRNDGQYATPPATTPTGRRHHSDESQPYHSHSPGYAARSYEGRSDVTYSGGLETQLVRHGHVSPSPSPIPQHRIPRKSVSPGPPAGEDRNISDAPFSPDSYDTLNPALGSPRDPRPKTGRIDIGGKIITHDGREVDPSDHLPMESWAPEPEPKSGPTQAPQESRTRPTPSGAQPMPPSGRRPLRIARAQPSAASSPSYNVDDSPRTPPASGRGRLQKKVLRGPSDPMSSPLAPVSTGNFQERQIVYHRTGRPHRWGSWEYPNENHAPQHNVSPPIPAKVPSMSGANGGGELALMHEMQRIDIGSGRSRRRGGY</sequence>
<proteinExistence type="predicted"/>
<feature type="compositionally biased region" description="Polar residues" evidence="1">
    <location>
        <begin position="706"/>
        <end position="722"/>
    </location>
</feature>
<feature type="compositionally biased region" description="Basic and acidic residues" evidence="1">
    <location>
        <begin position="258"/>
        <end position="274"/>
    </location>
</feature>
<dbReference type="HOGENOM" id="CLU_008050_0_0_1"/>
<protein>
    <submittedName>
        <fullName evidence="3">C2 domain containing protein</fullName>
    </submittedName>
</protein>
<dbReference type="PANTHER" id="PTHR47052">
    <property type="entry name" value="CONSERVED SERINE PROLINE-RICH PROTEIN (AFU_ORTHOLOGUE AFUA_2G01790)"/>
    <property type="match status" value="1"/>
</dbReference>
<feature type="compositionally biased region" description="Basic and acidic residues" evidence="1">
    <location>
        <begin position="679"/>
        <end position="693"/>
    </location>
</feature>
<feature type="compositionally biased region" description="Polar residues" evidence="1">
    <location>
        <begin position="229"/>
        <end position="249"/>
    </location>
</feature>
<dbReference type="PROSITE" id="PS50004">
    <property type="entry name" value="C2"/>
    <property type="match status" value="1"/>
</dbReference>
<dbReference type="eggNOG" id="ENOG502RDJ2">
    <property type="taxonomic scope" value="Eukaryota"/>
</dbReference>
<name>T5AHR6_OPHSC</name>
<dbReference type="Gene3D" id="2.60.40.150">
    <property type="entry name" value="C2 domain"/>
    <property type="match status" value="1"/>
</dbReference>
<feature type="domain" description="C2" evidence="2">
    <location>
        <begin position="10"/>
        <end position="131"/>
    </location>
</feature>
<dbReference type="InterPro" id="IPR035892">
    <property type="entry name" value="C2_domain_sf"/>
</dbReference>
<evidence type="ECO:0000259" key="2">
    <source>
        <dbReference type="PROSITE" id="PS50004"/>
    </source>
</evidence>
<feature type="compositionally biased region" description="Polar residues" evidence="1">
    <location>
        <begin position="472"/>
        <end position="484"/>
    </location>
</feature>
<evidence type="ECO:0000313" key="4">
    <source>
        <dbReference type="Proteomes" id="UP000019374"/>
    </source>
</evidence>